<dbReference type="InterPro" id="IPR036852">
    <property type="entry name" value="Peptidase_S8/S53_dom_sf"/>
</dbReference>
<keyword evidence="8" id="KW-0812">Transmembrane</keyword>
<dbReference type="PRINTS" id="PR00723">
    <property type="entry name" value="SUBTILISIN"/>
</dbReference>
<keyword evidence="8" id="KW-0472">Membrane</keyword>
<dbReference type="OrthoDB" id="545077at2759"/>
<dbReference type="GO" id="GO:0006508">
    <property type="term" value="P:proteolysis"/>
    <property type="evidence" value="ECO:0007669"/>
    <property type="project" value="UniProtKB-KW"/>
</dbReference>
<dbReference type="PROSITE" id="PS50231">
    <property type="entry name" value="RICIN_B_LECTIN"/>
    <property type="match status" value="1"/>
</dbReference>
<evidence type="ECO:0000256" key="1">
    <source>
        <dbReference type="ARBA" id="ARBA00011073"/>
    </source>
</evidence>
<dbReference type="STRING" id="3068.D8U6L3"/>
<dbReference type="eggNOG" id="ENOG502QSWT">
    <property type="taxonomic scope" value="Eukaryota"/>
</dbReference>
<evidence type="ECO:0000313" key="11">
    <source>
        <dbReference type="EMBL" id="EFJ44733.1"/>
    </source>
</evidence>
<dbReference type="Pfam" id="PF00082">
    <property type="entry name" value="Peptidase_S8"/>
    <property type="match status" value="1"/>
</dbReference>
<dbReference type="SUPFAM" id="SSF49785">
    <property type="entry name" value="Galactose-binding domain-like"/>
    <property type="match status" value="1"/>
</dbReference>
<proteinExistence type="inferred from homology"/>
<dbReference type="InterPro" id="IPR000209">
    <property type="entry name" value="Peptidase_S8/S53_dom"/>
</dbReference>
<dbReference type="Pfam" id="PF02225">
    <property type="entry name" value="PA"/>
    <property type="match status" value="1"/>
</dbReference>
<dbReference type="Proteomes" id="UP000001058">
    <property type="component" value="Unassembled WGS sequence"/>
</dbReference>
<feature type="compositionally biased region" description="Pro residues" evidence="7">
    <location>
        <begin position="1603"/>
        <end position="1635"/>
    </location>
</feature>
<protein>
    <submittedName>
        <fullName evidence="11">Uncharacterized protein</fullName>
    </submittedName>
</protein>
<dbReference type="Gene3D" id="2.80.10.50">
    <property type="match status" value="1"/>
</dbReference>
<evidence type="ECO:0000256" key="8">
    <source>
        <dbReference type="SAM" id="Phobius"/>
    </source>
</evidence>
<accession>D8U6L3</accession>
<dbReference type="InterPro" id="IPR022398">
    <property type="entry name" value="Peptidase_S8_His-AS"/>
</dbReference>
<keyword evidence="3 6" id="KW-0378">Hydrolase</keyword>
<dbReference type="GeneID" id="9624086"/>
<dbReference type="InterPro" id="IPR035992">
    <property type="entry name" value="Ricin_B-like_lectins"/>
</dbReference>
<dbReference type="PANTHER" id="PTHR43399">
    <property type="entry name" value="SUBTILISIN-RELATED"/>
    <property type="match status" value="1"/>
</dbReference>
<name>D8U6L3_VOLCA</name>
<dbReference type="InParanoid" id="D8U6L3"/>
<evidence type="ECO:0000256" key="3">
    <source>
        <dbReference type="ARBA" id="ARBA00022801"/>
    </source>
</evidence>
<sequence length="1924" mass="205759">MVGSCVLQAIQVSYAILRCSSQAASSFVPSGACYYRAGVYVSGAVVSGWIKWLGCCDLQSWSSSVRLATALFLTAVLVVHAQDIPTVELRSGILELKLPSEIDLTGGLPPGGDKGVPIGFDLNARNQYLVQSRTDDTLWPLRNELVKQSVSVLEVVATNTLLVFGLPGAIVKAASSYNALVGEYRGDYKISPETLVVISSAAPAAPAAGGGRRRLQEGDENLLSDLLRGNGVPGTPSALSGLMTWDMYDIGRNGPGAKTGDNSRTAPPPPRPQLKANATLYGLVARLVSGLVRDPLTVQVSNWRYRMLDLFGLSANDPCAPRLVDSGQANSLSTSILVFVCFQDFNRTIDWLKREPLVTWVEPLLRAESTNAIAGWILQTGNLTATQYTNPTAALRPYWNATLRGEGVIVGVGDTGVDMSHCSFIDNKYRPGSLRSMFVGNPLRLYLPNHRKVVQYVLPEGSSVAWFGDENDGHGTHVSGSVAGSVLDSNGQLVNDASTGSAPFARISMFDIAYANMSGLYIPIPLDDKVLPYHYAVGARLSSESWSQPFGLATAYMEYARQFDAFAWRNPDFLSVVAAGNFGFNGLMSTVTSPGTAKMVVPYVFPQNVLTIGASLPTIKGSTDPTVNRAFLFRYNNTATSRQGFALWPRRGSSMANWTAVANNREVPVRMANPEHACTSLTINATGSIVLIDLGAPGATCTLAQRATNAVARGAVGVIFMLESDNTFVEEFAIVNPPNIPLPFVYGFTNRATGIAVRTYARGNVTLTNPTMICLTYPNINLGIDGIASFSSAGPTRDGRFKPDLVAPGGAPGILSADSSNFPIDGLNADVTDGTCSKSTIRYQGTSMATPLTAGHLALMRQYFRDGFYPSGVKNDVLSASFEPSGMLIKALAIAGADSLAGGYALSGGRVLGNAPDGFQGWGRLDLSGSLPLPGLTNPNVKVQVADYGVITNGQMVFLRGLKATGTGPVFATLVWYDYPASGSASKDLYNDLDFGFQINQRNTSITTYSVTRNDSVNTVERIELTTLKANDLITFVVHGRNIRHSLLTTPDAQLPQRWAVAVVGHFNGTLRTQYNPSYVAPNRLSTDGLPAPMLVQSSATTSFPCAGSLRNGTLVLSTALCNDTSSSTLVFTEEQDVRTGYYYYVVRDSVGLCMAAPSSLSGTRVIFQNCSGSSSQKWALFRNRLTNDGLFMVTPQNALGVLPEERRCLRTGLSGTATILLLQACSDEDVAQGFRIARNTIVRSPPPISAPPPSPSPPAPVNQVVDKPWYPYPLTFRLDFYPIEGHPNDYDYDYSNDPERRDYFGVPNLSDMDLVVAWNSGGQDYQVTPDNFAVAPTVDGVGGAVHGGDNKMYTSMYEVVHFRTGLTPPLTTYHICAAWSETETPSMKAVATVYQGYQVASSSKVFDVTAQVDYTMPCNPSAPGYIFSFTLTNTTAPPAPPSPPPPLLSYPYPLAFRADWTVVGGMITRENNRPVDMDLVVSWRYFDVYKELGYYLRVNMDGRYNGDNMEERSNYELIYWPEDRIPPSAKYDVCVRWYGPRKPLAQITLSVFYQGQLVRMNTTIVDTTFPRNTACNASARGYLGSFDLSWVPLAPPRPPPLAPPLMPNIPAAPPLPPSPPPSPTPPSPPSPPVPDACSAPASTASLFGLTFRTRWFPSSGATNVIYDWDMVVAWTFGGSSFELAQYNRFVAGGVHGGDNINIANRTNGEVAFWPTGVTGQQPQPADYHVCVRWYQTAILNVTLTVSLGANVVKTTSTVWSSSDIISKICAPGVAGYVGTYTYTGINSSSLTGGVSSIWASGQAASMSTLQKGSVDVASTERVEPVKALPSITQAGASMSSAGSFAEDDVSVAGGEAASSAEGPASSLPAERSVNGGSGSGSAKNSVAVAAGAAVGGLVGVAIVAAVAMQLRRSRQRMTRVAAL</sequence>
<dbReference type="GO" id="GO:0004252">
    <property type="term" value="F:serine-type endopeptidase activity"/>
    <property type="evidence" value="ECO:0007669"/>
    <property type="project" value="UniProtKB-UniRule"/>
</dbReference>
<evidence type="ECO:0000256" key="5">
    <source>
        <dbReference type="PIRSR" id="PIRSR615500-1"/>
    </source>
</evidence>
<dbReference type="CDD" id="cd00161">
    <property type="entry name" value="beta-trefoil_Ricin-like"/>
    <property type="match status" value="1"/>
</dbReference>
<dbReference type="PANTHER" id="PTHR43399:SF4">
    <property type="entry name" value="CELL WALL-ASSOCIATED PROTEASE"/>
    <property type="match status" value="1"/>
</dbReference>
<dbReference type="InterPro" id="IPR046450">
    <property type="entry name" value="PA_dom_sf"/>
</dbReference>
<dbReference type="InterPro" id="IPR034058">
    <property type="entry name" value="TagA/B/C/D_pept_dom"/>
</dbReference>
<dbReference type="InterPro" id="IPR008979">
    <property type="entry name" value="Galactose-bd-like_sf"/>
</dbReference>
<dbReference type="SUPFAM" id="SSF50370">
    <property type="entry name" value="Ricin B-like lectins"/>
    <property type="match status" value="1"/>
</dbReference>
<keyword evidence="12" id="KW-1185">Reference proteome</keyword>
<evidence type="ECO:0000259" key="9">
    <source>
        <dbReference type="Pfam" id="PF00082"/>
    </source>
</evidence>
<feature type="region of interest" description="Disordered" evidence="7">
    <location>
        <begin position="1856"/>
        <end position="1881"/>
    </location>
</feature>
<feature type="region of interest" description="Disordered" evidence="7">
    <location>
        <begin position="1603"/>
        <end position="1638"/>
    </location>
</feature>
<evidence type="ECO:0000256" key="6">
    <source>
        <dbReference type="PROSITE-ProRule" id="PRU01240"/>
    </source>
</evidence>
<evidence type="ECO:0000256" key="7">
    <source>
        <dbReference type="SAM" id="MobiDB-lite"/>
    </source>
</evidence>
<dbReference type="EMBL" id="GL378362">
    <property type="protein sequence ID" value="EFJ44733.1"/>
    <property type="molecule type" value="Genomic_DNA"/>
</dbReference>
<dbReference type="PROSITE" id="PS00138">
    <property type="entry name" value="SUBTILASE_SER"/>
    <property type="match status" value="1"/>
</dbReference>
<comment type="similarity">
    <text evidence="1 6">Belongs to the peptidase S8 family.</text>
</comment>
<dbReference type="InterPro" id="IPR051048">
    <property type="entry name" value="Peptidase_S8/S53_subtilisin"/>
</dbReference>
<organism evidence="12">
    <name type="scientific">Volvox carteri f. nagariensis</name>
    <dbReference type="NCBI Taxonomy" id="3068"/>
    <lineage>
        <taxon>Eukaryota</taxon>
        <taxon>Viridiplantae</taxon>
        <taxon>Chlorophyta</taxon>
        <taxon>core chlorophytes</taxon>
        <taxon>Chlorophyceae</taxon>
        <taxon>CS clade</taxon>
        <taxon>Chlamydomonadales</taxon>
        <taxon>Volvocaceae</taxon>
        <taxon>Volvox</taxon>
    </lineage>
</organism>
<dbReference type="KEGG" id="vcn:VOLCADRAFT_106328"/>
<feature type="region of interest" description="Disordered" evidence="7">
    <location>
        <begin position="253"/>
        <end position="273"/>
    </location>
</feature>
<dbReference type="InterPro" id="IPR015500">
    <property type="entry name" value="Peptidase_S8_subtilisin-rel"/>
</dbReference>
<keyword evidence="2 6" id="KW-0645">Protease</keyword>
<dbReference type="InterPro" id="IPR023828">
    <property type="entry name" value="Peptidase_S8_Ser-AS"/>
</dbReference>
<dbReference type="Gene3D" id="2.60.120.380">
    <property type="match status" value="1"/>
</dbReference>
<dbReference type="PROSITE" id="PS00137">
    <property type="entry name" value="SUBTILASE_HIS"/>
    <property type="match status" value="1"/>
</dbReference>
<keyword evidence="8" id="KW-1133">Transmembrane helix</keyword>
<dbReference type="RefSeq" id="XP_002954309.1">
    <property type="nucleotide sequence ID" value="XM_002954263.1"/>
</dbReference>
<reference evidence="11 12" key="1">
    <citation type="journal article" date="2010" name="Science">
        <title>Genomic analysis of organismal complexity in the multicellular green alga Volvox carteri.</title>
        <authorList>
            <person name="Prochnik S.E."/>
            <person name="Umen J."/>
            <person name="Nedelcu A.M."/>
            <person name="Hallmann A."/>
            <person name="Miller S.M."/>
            <person name="Nishii I."/>
            <person name="Ferris P."/>
            <person name="Kuo A."/>
            <person name="Mitros T."/>
            <person name="Fritz-Laylin L.K."/>
            <person name="Hellsten U."/>
            <person name="Chapman J."/>
            <person name="Simakov O."/>
            <person name="Rensing S.A."/>
            <person name="Terry A."/>
            <person name="Pangilinan J."/>
            <person name="Kapitonov V."/>
            <person name="Jurka J."/>
            <person name="Salamov A."/>
            <person name="Shapiro H."/>
            <person name="Schmutz J."/>
            <person name="Grimwood J."/>
            <person name="Lindquist E."/>
            <person name="Lucas S."/>
            <person name="Grigoriev I.V."/>
            <person name="Schmitt R."/>
            <person name="Kirk D."/>
            <person name="Rokhsar D.S."/>
        </authorList>
    </citation>
    <scope>NUCLEOTIDE SEQUENCE [LARGE SCALE GENOMIC DNA]</scope>
    <source>
        <strain evidence="12">f. Nagariensis / Eve</strain>
    </source>
</reference>
<gene>
    <name evidence="11" type="ORF">VOLCADRAFT_106328</name>
</gene>
<keyword evidence="4 6" id="KW-0720">Serine protease</keyword>
<dbReference type="InterPro" id="IPR003137">
    <property type="entry name" value="PA_domain"/>
</dbReference>
<dbReference type="SUPFAM" id="SSF52025">
    <property type="entry name" value="PA domain"/>
    <property type="match status" value="1"/>
</dbReference>
<dbReference type="PROSITE" id="PS51892">
    <property type="entry name" value="SUBTILASE"/>
    <property type="match status" value="1"/>
</dbReference>
<evidence type="ECO:0000313" key="12">
    <source>
        <dbReference type="Proteomes" id="UP000001058"/>
    </source>
</evidence>
<dbReference type="SUPFAM" id="SSF52743">
    <property type="entry name" value="Subtilisin-like"/>
    <property type="match status" value="1"/>
</dbReference>
<dbReference type="CDD" id="cd04842">
    <property type="entry name" value="Peptidases_S8_Kp43_protease"/>
    <property type="match status" value="1"/>
</dbReference>
<feature type="active site" description="Charge relay system" evidence="5 6">
    <location>
        <position position="474"/>
    </location>
</feature>
<feature type="domain" description="Peptidase S8/S53" evidence="9">
    <location>
        <begin position="405"/>
        <end position="881"/>
    </location>
</feature>
<dbReference type="Gene3D" id="3.40.50.200">
    <property type="entry name" value="Peptidase S8/S53 domain"/>
    <property type="match status" value="2"/>
</dbReference>
<evidence type="ECO:0000256" key="4">
    <source>
        <dbReference type="ARBA" id="ARBA00022825"/>
    </source>
</evidence>
<evidence type="ECO:0000259" key="10">
    <source>
        <dbReference type="Pfam" id="PF02225"/>
    </source>
</evidence>
<feature type="domain" description="PA" evidence="10">
    <location>
        <begin position="674"/>
        <end position="724"/>
    </location>
</feature>
<feature type="active site" description="Charge relay system" evidence="5 6">
    <location>
        <position position="414"/>
    </location>
</feature>
<feature type="transmembrane region" description="Helical" evidence="8">
    <location>
        <begin position="1887"/>
        <end position="1908"/>
    </location>
</feature>
<evidence type="ECO:0000256" key="2">
    <source>
        <dbReference type="ARBA" id="ARBA00022670"/>
    </source>
</evidence>
<feature type="active site" description="Charge relay system" evidence="5 6">
    <location>
        <position position="847"/>
    </location>
</feature>